<dbReference type="GO" id="GO:0015093">
    <property type="term" value="F:ferrous iron transmembrane transporter activity"/>
    <property type="evidence" value="ECO:0007669"/>
    <property type="project" value="TreeGrafter"/>
</dbReference>
<organism evidence="8 9">
    <name type="scientific">Symbiodinium necroappetens</name>
    <dbReference type="NCBI Taxonomy" id="1628268"/>
    <lineage>
        <taxon>Eukaryota</taxon>
        <taxon>Sar</taxon>
        <taxon>Alveolata</taxon>
        <taxon>Dinophyceae</taxon>
        <taxon>Suessiales</taxon>
        <taxon>Symbiodiniaceae</taxon>
        <taxon>Symbiodinium</taxon>
    </lineage>
</organism>
<sequence>APSPEEPLDSGDICDRFEQWEEWDASTPLWKHAAAGSCAGVMEHIGMYPLDTVKTHMQALRPGGARTLSSVIQTI</sequence>
<dbReference type="AlphaFoldDB" id="A0A812NGZ0"/>
<name>A0A812NGZ0_9DINO</name>
<dbReference type="GO" id="GO:0048250">
    <property type="term" value="P:iron import into the mitochondrion"/>
    <property type="evidence" value="ECO:0007669"/>
    <property type="project" value="TreeGrafter"/>
</dbReference>
<dbReference type="OrthoDB" id="448038at2759"/>
<keyword evidence="7" id="KW-0472">Membrane</keyword>
<keyword evidence="3" id="KW-0813">Transport</keyword>
<feature type="non-terminal residue" evidence="8">
    <location>
        <position position="1"/>
    </location>
</feature>
<evidence type="ECO:0000256" key="4">
    <source>
        <dbReference type="ARBA" id="ARBA00022692"/>
    </source>
</evidence>
<evidence type="ECO:0000256" key="7">
    <source>
        <dbReference type="ARBA" id="ARBA00023136"/>
    </source>
</evidence>
<accession>A0A812NGZ0</accession>
<dbReference type="Proteomes" id="UP000601435">
    <property type="component" value="Unassembled WGS sequence"/>
</dbReference>
<evidence type="ECO:0000256" key="1">
    <source>
        <dbReference type="ARBA" id="ARBA00004225"/>
    </source>
</evidence>
<keyword evidence="6" id="KW-0496">Mitochondrion</keyword>
<comment type="subcellular location">
    <subcellularLocation>
        <location evidence="1">Mitochondrion membrane</location>
        <topology evidence="1">Multi-pass membrane protein</topology>
    </subcellularLocation>
</comment>
<dbReference type="InterPro" id="IPR018108">
    <property type="entry name" value="MCP_transmembrane"/>
</dbReference>
<keyword evidence="9" id="KW-1185">Reference proteome</keyword>
<protein>
    <submittedName>
        <fullName evidence="8">McfF protein</fullName>
    </submittedName>
</protein>
<proteinExistence type="inferred from homology"/>
<comment type="similarity">
    <text evidence="2">Belongs to the mitochondrial carrier (TC 2.A.29) family.</text>
</comment>
<dbReference type="EMBL" id="CAJNJA010012064">
    <property type="protein sequence ID" value="CAE7287416.1"/>
    <property type="molecule type" value="Genomic_DNA"/>
</dbReference>
<dbReference type="PANTHER" id="PTHR45758:SF4">
    <property type="entry name" value="MITOFERRIN-1"/>
    <property type="match status" value="1"/>
</dbReference>
<gene>
    <name evidence="8" type="primary">mcfF</name>
    <name evidence="8" type="ORF">SNEC2469_LOCUS7027</name>
</gene>
<evidence type="ECO:0000256" key="3">
    <source>
        <dbReference type="ARBA" id="ARBA00022448"/>
    </source>
</evidence>
<evidence type="ECO:0000313" key="8">
    <source>
        <dbReference type="EMBL" id="CAE7287416.1"/>
    </source>
</evidence>
<dbReference type="SUPFAM" id="SSF103506">
    <property type="entry name" value="Mitochondrial carrier"/>
    <property type="match status" value="1"/>
</dbReference>
<comment type="caution">
    <text evidence="8">The sequence shown here is derived from an EMBL/GenBank/DDBJ whole genome shotgun (WGS) entry which is preliminary data.</text>
</comment>
<evidence type="ECO:0000256" key="2">
    <source>
        <dbReference type="ARBA" id="ARBA00006375"/>
    </source>
</evidence>
<reference evidence="8" key="1">
    <citation type="submission" date="2021-02" db="EMBL/GenBank/DDBJ databases">
        <authorList>
            <person name="Dougan E. K."/>
            <person name="Rhodes N."/>
            <person name="Thang M."/>
            <person name="Chan C."/>
        </authorList>
    </citation>
    <scope>NUCLEOTIDE SEQUENCE</scope>
</reference>
<evidence type="ECO:0000313" key="9">
    <source>
        <dbReference type="Proteomes" id="UP000601435"/>
    </source>
</evidence>
<keyword evidence="4" id="KW-0812">Transmembrane</keyword>
<dbReference type="GO" id="GO:0031966">
    <property type="term" value="C:mitochondrial membrane"/>
    <property type="evidence" value="ECO:0007669"/>
    <property type="project" value="UniProtKB-SubCell"/>
</dbReference>
<evidence type="ECO:0000256" key="6">
    <source>
        <dbReference type="ARBA" id="ARBA00023128"/>
    </source>
</evidence>
<dbReference type="PANTHER" id="PTHR45758">
    <property type="entry name" value="MITOFERRIN-1-RELATED"/>
    <property type="match status" value="1"/>
</dbReference>
<feature type="non-terminal residue" evidence="8">
    <location>
        <position position="75"/>
    </location>
</feature>
<dbReference type="Pfam" id="PF00153">
    <property type="entry name" value="Mito_carr"/>
    <property type="match status" value="1"/>
</dbReference>
<keyword evidence="5" id="KW-1133">Transmembrane helix</keyword>
<dbReference type="Gene3D" id="1.50.40.10">
    <property type="entry name" value="Mitochondrial carrier domain"/>
    <property type="match status" value="1"/>
</dbReference>
<dbReference type="InterPro" id="IPR023395">
    <property type="entry name" value="MCP_dom_sf"/>
</dbReference>
<evidence type="ECO:0000256" key="5">
    <source>
        <dbReference type="ARBA" id="ARBA00022989"/>
    </source>
</evidence>